<sequence>MVKFIHAADLHLDSPFKSRSELPPHIVDSLMESTYKATKRMIDYAIKEEVDFVILAGDVFDQKNRTLKSEIFLKEQFKRLEKNGIFTYMIHGNHDPLDHGIQTSWPSTVHVFKDNIETYQLMSKNKEQVFLHGFSYLHDETYENKLDQYPVNTRNDGIHIGILHGTYSKSNTKSARYTEFTLEELRSKLYHYWALGHIHQRQELSDIPLIQYSGNIQGRHMNESGEKGFYLVEGDHVHLYSKFVSVEEILFENYELEVKSLRRDELYQSISEYKNTIRKEGKRVIELTVYYDGDDDIGGNDYYEVLSLLQEDERDVEDFVWIDRLHIEHENEERNALLTDIKTTFRGDDKLFREALNTLYMDPKVNRYLPPIQDIDKDELLELGEERLKLLMRK</sequence>
<dbReference type="GO" id="GO:0004527">
    <property type="term" value="F:exonuclease activity"/>
    <property type="evidence" value="ECO:0007669"/>
    <property type="project" value="UniProtKB-KW"/>
</dbReference>
<dbReference type="Gene3D" id="3.60.21.10">
    <property type="match status" value="1"/>
</dbReference>
<dbReference type="InterPro" id="IPR014576">
    <property type="entry name" value="Pesterase_YhaO"/>
</dbReference>
<keyword evidence="3" id="KW-0540">Nuclease</keyword>
<dbReference type="Pfam" id="PF00149">
    <property type="entry name" value="Metallophos"/>
    <property type="match status" value="1"/>
</dbReference>
<dbReference type="InterPro" id="IPR004843">
    <property type="entry name" value="Calcineurin-like_PHP"/>
</dbReference>
<organism evidence="3 4">
    <name type="scientific">Nosocomiicoccus ampullae</name>
    <dbReference type="NCBI Taxonomy" id="489910"/>
    <lineage>
        <taxon>Bacteria</taxon>
        <taxon>Bacillati</taxon>
        <taxon>Bacillota</taxon>
        <taxon>Bacilli</taxon>
        <taxon>Bacillales</taxon>
        <taxon>Staphylococcaceae</taxon>
        <taxon>Nosocomiicoccus</taxon>
    </lineage>
</organism>
<dbReference type="AlphaFoldDB" id="A0A9Q2CXF3"/>
<comment type="caution">
    <text evidence="3">The sequence shown here is derived from an EMBL/GenBank/DDBJ whole genome shotgun (WGS) entry which is preliminary data.</text>
</comment>
<dbReference type="InterPro" id="IPR041796">
    <property type="entry name" value="Mre11_N"/>
</dbReference>
<evidence type="ECO:0000256" key="1">
    <source>
        <dbReference type="ARBA" id="ARBA00022801"/>
    </source>
</evidence>
<protein>
    <submittedName>
        <fullName evidence="3">DNA repair exonuclease SbcCD nuclease subunit</fullName>
    </submittedName>
</protein>
<reference evidence="3 4" key="1">
    <citation type="submission" date="2020-08" db="EMBL/GenBank/DDBJ databases">
        <title>Genomic Encyclopedia of Type Strains, Phase IV (KMG-IV): sequencing the most valuable type-strain genomes for metagenomic binning, comparative biology and taxonomic classification.</title>
        <authorList>
            <person name="Goeker M."/>
        </authorList>
    </citation>
    <scope>NUCLEOTIDE SEQUENCE [LARGE SCALE GENOMIC DNA]</scope>
    <source>
        <strain evidence="3 4">DSM 19163</strain>
    </source>
</reference>
<keyword evidence="1" id="KW-0378">Hydrolase</keyword>
<dbReference type="SUPFAM" id="SSF56300">
    <property type="entry name" value="Metallo-dependent phosphatases"/>
    <property type="match status" value="1"/>
</dbReference>
<dbReference type="RefSeq" id="WP_183672592.1">
    <property type="nucleotide sequence ID" value="NZ_CBCRYX010000011.1"/>
</dbReference>
<proteinExistence type="predicted"/>
<evidence type="ECO:0000313" key="4">
    <source>
        <dbReference type="Proteomes" id="UP000579136"/>
    </source>
</evidence>
<dbReference type="EMBL" id="JACHHF010000001">
    <property type="protein sequence ID" value="MBB5175155.1"/>
    <property type="molecule type" value="Genomic_DNA"/>
</dbReference>
<gene>
    <name evidence="3" type="ORF">HNQ45_000013</name>
</gene>
<accession>A0A9Q2CXF3</accession>
<dbReference type="InterPro" id="IPR029052">
    <property type="entry name" value="Metallo-depent_PP-like"/>
</dbReference>
<dbReference type="PIRSF" id="PIRSF033091">
    <property type="entry name" value="Pesterase_YhaO"/>
    <property type="match status" value="1"/>
</dbReference>
<evidence type="ECO:0000259" key="2">
    <source>
        <dbReference type="Pfam" id="PF00149"/>
    </source>
</evidence>
<dbReference type="PANTHER" id="PTHR30337">
    <property type="entry name" value="COMPONENT OF ATP-DEPENDENT DSDNA EXONUCLEASE"/>
    <property type="match status" value="1"/>
</dbReference>
<name>A0A9Q2CXF3_9STAP</name>
<dbReference type="PANTHER" id="PTHR30337:SF7">
    <property type="entry name" value="PHOSPHOESTERASE"/>
    <property type="match status" value="1"/>
</dbReference>
<dbReference type="Proteomes" id="UP000579136">
    <property type="component" value="Unassembled WGS sequence"/>
</dbReference>
<evidence type="ECO:0000313" key="3">
    <source>
        <dbReference type="EMBL" id="MBB5175155.1"/>
    </source>
</evidence>
<keyword evidence="3" id="KW-0269">Exonuclease</keyword>
<dbReference type="InterPro" id="IPR050535">
    <property type="entry name" value="DNA_Repair-Maintenance_Comp"/>
</dbReference>
<dbReference type="CDD" id="cd00840">
    <property type="entry name" value="MPP_Mre11_N"/>
    <property type="match status" value="1"/>
</dbReference>
<feature type="domain" description="Calcineurin-like phosphoesterase" evidence="2">
    <location>
        <begin position="3"/>
        <end position="200"/>
    </location>
</feature>
<keyword evidence="4" id="KW-1185">Reference proteome</keyword>